<dbReference type="PANTHER" id="PTHR43080:SF26">
    <property type="entry name" value="REGULATORY PROTEIN"/>
    <property type="match status" value="1"/>
</dbReference>
<dbReference type="Gene3D" id="3.10.580.10">
    <property type="entry name" value="CBS-domain"/>
    <property type="match status" value="1"/>
</dbReference>
<keyword evidence="1 2" id="KW-0129">CBS domain</keyword>
<keyword evidence="5" id="KW-1185">Reference proteome</keyword>
<accession>A0A9X2FA46</accession>
<reference evidence="4" key="1">
    <citation type="submission" date="2022-06" db="EMBL/GenBank/DDBJ databases">
        <title>Aeoliella straminimaris, a novel planctomycete from sediments.</title>
        <authorList>
            <person name="Vitorino I.R."/>
            <person name="Lage O.M."/>
        </authorList>
    </citation>
    <scope>NUCLEOTIDE SEQUENCE</scope>
    <source>
        <strain evidence="4">ICT_H6.2</strain>
    </source>
</reference>
<gene>
    <name evidence="4" type="ORF">NG895_14435</name>
</gene>
<evidence type="ECO:0000259" key="3">
    <source>
        <dbReference type="PROSITE" id="PS51371"/>
    </source>
</evidence>
<feature type="domain" description="CBS" evidence="3">
    <location>
        <begin position="9"/>
        <end position="66"/>
    </location>
</feature>
<comment type="caution">
    <text evidence="4">The sequence shown here is derived from an EMBL/GenBank/DDBJ whole genome shotgun (WGS) entry which is preliminary data.</text>
</comment>
<dbReference type="InterPro" id="IPR044729">
    <property type="entry name" value="CBS_bac"/>
</dbReference>
<dbReference type="RefSeq" id="WP_252853216.1">
    <property type="nucleotide sequence ID" value="NZ_JAMXLR010000051.1"/>
</dbReference>
<evidence type="ECO:0000313" key="5">
    <source>
        <dbReference type="Proteomes" id="UP001155241"/>
    </source>
</evidence>
<name>A0A9X2FA46_9BACT</name>
<dbReference type="SMART" id="SM00116">
    <property type="entry name" value="CBS"/>
    <property type="match status" value="2"/>
</dbReference>
<dbReference type="PROSITE" id="PS51371">
    <property type="entry name" value="CBS"/>
    <property type="match status" value="2"/>
</dbReference>
<dbReference type="InterPro" id="IPR046342">
    <property type="entry name" value="CBS_dom_sf"/>
</dbReference>
<feature type="domain" description="CBS" evidence="3">
    <location>
        <begin position="76"/>
        <end position="132"/>
    </location>
</feature>
<organism evidence="4 5">
    <name type="scientific">Aeoliella straminimaris</name>
    <dbReference type="NCBI Taxonomy" id="2954799"/>
    <lineage>
        <taxon>Bacteria</taxon>
        <taxon>Pseudomonadati</taxon>
        <taxon>Planctomycetota</taxon>
        <taxon>Planctomycetia</taxon>
        <taxon>Pirellulales</taxon>
        <taxon>Lacipirellulaceae</taxon>
        <taxon>Aeoliella</taxon>
    </lineage>
</organism>
<sequence>MTMVAEDIMVTRLVTLSPHVDVLDAVRLLLKNRISGAPVVDADGKYLGVFSEKCAMQVILDAAYDSLPTNHVGAFMDTQARTIRPDTDLLSIAQVFLLTNFRRLAVVDEDGTLLGQISRRDVMAAGMKLIDESYVEKHESSLLYLSAIHERNSAPLA</sequence>
<dbReference type="EMBL" id="JAMXLR010000051">
    <property type="protein sequence ID" value="MCO6045105.1"/>
    <property type="molecule type" value="Genomic_DNA"/>
</dbReference>
<evidence type="ECO:0000256" key="2">
    <source>
        <dbReference type="PROSITE-ProRule" id="PRU00703"/>
    </source>
</evidence>
<dbReference type="Proteomes" id="UP001155241">
    <property type="component" value="Unassembled WGS sequence"/>
</dbReference>
<evidence type="ECO:0000256" key="1">
    <source>
        <dbReference type="ARBA" id="ARBA00023122"/>
    </source>
</evidence>
<proteinExistence type="predicted"/>
<dbReference type="Pfam" id="PF00571">
    <property type="entry name" value="CBS"/>
    <property type="match status" value="2"/>
</dbReference>
<dbReference type="SUPFAM" id="SSF54631">
    <property type="entry name" value="CBS-domain pair"/>
    <property type="match status" value="1"/>
</dbReference>
<dbReference type="PANTHER" id="PTHR43080">
    <property type="entry name" value="CBS DOMAIN-CONTAINING PROTEIN CBSX3, MITOCHONDRIAL"/>
    <property type="match status" value="1"/>
</dbReference>
<protein>
    <submittedName>
        <fullName evidence="4">CBS domain-containing protein</fullName>
    </submittedName>
</protein>
<dbReference type="InterPro" id="IPR000644">
    <property type="entry name" value="CBS_dom"/>
</dbReference>
<dbReference type="InterPro" id="IPR051257">
    <property type="entry name" value="Diverse_CBS-Domain"/>
</dbReference>
<dbReference type="AlphaFoldDB" id="A0A9X2FA46"/>
<evidence type="ECO:0000313" key="4">
    <source>
        <dbReference type="EMBL" id="MCO6045105.1"/>
    </source>
</evidence>
<dbReference type="CDD" id="cd04629">
    <property type="entry name" value="CBS_pair_bac"/>
    <property type="match status" value="1"/>
</dbReference>